<dbReference type="Proteomes" id="UP000298058">
    <property type="component" value="Unassembled WGS sequence"/>
</dbReference>
<dbReference type="GO" id="GO:0016757">
    <property type="term" value="F:glycosyltransferase activity"/>
    <property type="evidence" value="ECO:0007669"/>
    <property type="project" value="InterPro"/>
</dbReference>
<evidence type="ECO:0000313" key="4">
    <source>
        <dbReference type="EMBL" id="TGN20494.1"/>
    </source>
</evidence>
<dbReference type="Pfam" id="PF00534">
    <property type="entry name" value="Glycos_transf_1"/>
    <property type="match status" value="1"/>
</dbReference>
<dbReference type="SUPFAM" id="SSF53756">
    <property type="entry name" value="UDP-Glycosyltransferase/glycogen phosphorylase"/>
    <property type="match status" value="1"/>
</dbReference>
<dbReference type="InterPro" id="IPR001296">
    <property type="entry name" value="Glyco_trans_1"/>
</dbReference>
<dbReference type="OrthoDB" id="9797829at2"/>
<protein>
    <submittedName>
        <fullName evidence="4">Glycosyltransferase family 1 protein</fullName>
    </submittedName>
</protein>
<keyword evidence="1 4" id="KW-0808">Transferase</keyword>
<dbReference type="EMBL" id="RQHW01000013">
    <property type="protein sequence ID" value="TGN20494.1"/>
    <property type="molecule type" value="Genomic_DNA"/>
</dbReference>
<dbReference type="CDD" id="cd03809">
    <property type="entry name" value="GT4_MtfB-like"/>
    <property type="match status" value="1"/>
</dbReference>
<evidence type="ECO:0000256" key="1">
    <source>
        <dbReference type="ARBA" id="ARBA00022679"/>
    </source>
</evidence>
<dbReference type="PANTHER" id="PTHR46401:SF2">
    <property type="entry name" value="GLYCOSYLTRANSFERASE WBBK-RELATED"/>
    <property type="match status" value="1"/>
</dbReference>
<sequence length="357" mass="40691">MIEHSGIGVRIQHILKYWPLSHGEAELHIFGDPAVLKKHSLPKKAKIVPYLTGIYSLKEFSGHPEMKNMDVLDIPHFNVPLRYLKKCIVTVHDLIPFHFKSAHGSLLKRIYLQITLRSIAKFAAQIITVSEYTKKDFQKHFLTESERIRVIYNGFSKDIFYKHTLGEVNSFRGDRKLPKEYLFTSGIGKAHKNFEFLLNSLTQLWSSKQLEIPLVIAGISKEIPDFLKSAIETSPGKIFLLPHIPYEALPLAYQAAVLFVYPSLFEGFGFPVLEAQAVGTPVLSSEATVLPEILEDSALYFDPANSSDFESKLLTVLKNQTELARLSKLGKKNSERFLWKDQIQKLGDFYRKEILNS</sequence>
<proteinExistence type="predicted"/>
<evidence type="ECO:0000259" key="2">
    <source>
        <dbReference type="Pfam" id="PF00534"/>
    </source>
</evidence>
<dbReference type="Pfam" id="PF13439">
    <property type="entry name" value="Glyco_transf_4"/>
    <property type="match status" value="1"/>
</dbReference>
<organism evidence="4 5">
    <name type="scientific">Leptospira idonii</name>
    <dbReference type="NCBI Taxonomy" id="1193500"/>
    <lineage>
        <taxon>Bacteria</taxon>
        <taxon>Pseudomonadati</taxon>
        <taxon>Spirochaetota</taxon>
        <taxon>Spirochaetia</taxon>
        <taxon>Leptospirales</taxon>
        <taxon>Leptospiraceae</taxon>
        <taxon>Leptospira</taxon>
    </lineage>
</organism>
<feature type="domain" description="Glycosyltransferase subfamily 4-like N-terminal" evidence="3">
    <location>
        <begin position="83"/>
        <end position="155"/>
    </location>
</feature>
<reference evidence="4" key="1">
    <citation type="journal article" date="2019" name="PLoS Negl. Trop. Dis.">
        <title>Revisiting the worldwide diversity of Leptospira species in the environment.</title>
        <authorList>
            <person name="Vincent A.T."/>
            <person name="Schiettekatte O."/>
            <person name="Bourhy P."/>
            <person name="Veyrier F.J."/>
            <person name="Picardeau M."/>
        </authorList>
    </citation>
    <scope>NUCLEOTIDE SEQUENCE [LARGE SCALE GENOMIC DNA]</scope>
    <source>
        <strain evidence="4">201300427</strain>
    </source>
</reference>
<name>A0A4R9M174_9LEPT</name>
<dbReference type="AlphaFoldDB" id="A0A4R9M174"/>
<comment type="caution">
    <text evidence="4">The sequence shown here is derived from an EMBL/GenBank/DDBJ whole genome shotgun (WGS) entry which is preliminary data.</text>
</comment>
<dbReference type="InterPro" id="IPR028098">
    <property type="entry name" value="Glyco_trans_4-like_N"/>
</dbReference>
<evidence type="ECO:0000313" key="5">
    <source>
        <dbReference type="Proteomes" id="UP000298058"/>
    </source>
</evidence>
<dbReference type="GO" id="GO:0009103">
    <property type="term" value="P:lipopolysaccharide biosynthetic process"/>
    <property type="evidence" value="ECO:0007669"/>
    <property type="project" value="TreeGrafter"/>
</dbReference>
<dbReference type="Gene3D" id="3.40.50.2000">
    <property type="entry name" value="Glycogen Phosphorylase B"/>
    <property type="match status" value="2"/>
</dbReference>
<dbReference type="PANTHER" id="PTHR46401">
    <property type="entry name" value="GLYCOSYLTRANSFERASE WBBK-RELATED"/>
    <property type="match status" value="1"/>
</dbReference>
<keyword evidence="5" id="KW-1185">Reference proteome</keyword>
<gene>
    <name evidence="4" type="ORF">EHS15_03510</name>
</gene>
<accession>A0A4R9M174</accession>
<feature type="domain" description="Glycosyl transferase family 1" evidence="2">
    <location>
        <begin position="175"/>
        <end position="332"/>
    </location>
</feature>
<evidence type="ECO:0000259" key="3">
    <source>
        <dbReference type="Pfam" id="PF13439"/>
    </source>
</evidence>